<accession>A0ABW6QGL4</accession>
<dbReference type="Proteomes" id="UP001601627">
    <property type="component" value="Unassembled WGS sequence"/>
</dbReference>
<feature type="region of interest" description="Disordered" evidence="1">
    <location>
        <begin position="42"/>
        <end position="139"/>
    </location>
</feature>
<evidence type="ECO:0000256" key="1">
    <source>
        <dbReference type="SAM" id="MobiDB-lite"/>
    </source>
</evidence>
<dbReference type="EMBL" id="JBHVZQ010000055">
    <property type="protein sequence ID" value="MFF1278369.1"/>
    <property type="molecule type" value="Genomic_DNA"/>
</dbReference>
<feature type="compositionally biased region" description="Pro residues" evidence="1">
    <location>
        <begin position="102"/>
        <end position="111"/>
    </location>
</feature>
<proteinExistence type="predicted"/>
<dbReference type="RefSeq" id="WP_244328896.1">
    <property type="nucleotide sequence ID" value="NZ_JBHVZQ010000055.1"/>
</dbReference>
<evidence type="ECO:0000313" key="3">
    <source>
        <dbReference type="Proteomes" id="UP001601627"/>
    </source>
</evidence>
<name>A0ABW6QGL4_9ACTN</name>
<sequence>MTAGPRGRSTRLPFRGAAAVLAAFAAVLLTLGVTGGAGLVPGALSASSPAVSPAPSSYSSDTRPYGDDAYVGARTVLTRPERDAGERTVSAGHPLFTAAYTPPVPPRPARPAPVAGHVPSTAAHMPSDLGRAPPAASST</sequence>
<evidence type="ECO:0000313" key="2">
    <source>
        <dbReference type="EMBL" id="MFF1278369.1"/>
    </source>
</evidence>
<organism evidence="2 3">
    <name type="scientific">Streptomyces marokkonensis</name>
    <dbReference type="NCBI Taxonomy" id="324855"/>
    <lineage>
        <taxon>Bacteria</taxon>
        <taxon>Bacillati</taxon>
        <taxon>Actinomycetota</taxon>
        <taxon>Actinomycetes</taxon>
        <taxon>Kitasatosporales</taxon>
        <taxon>Streptomycetaceae</taxon>
        <taxon>Streptomyces</taxon>
    </lineage>
</organism>
<protein>
    <submittedName>
        <fullName evidence="2">Uncharacterized protein</fullName>
    </submittedName>
</protein>
<reference evidence="2 3" key="1">
    <citation type="submission" date="2024-09" db="EMBL/GenBank/DDBJ databases">
        <title>The Natural Products Discovery Center: Release of the First 8490 Sequenced Strains for Exploring Actinobacteria Biosynthetic Diversity.</title>
        <authorList>
            <person name="Kalkreuter E."/>
            <person name="Kautsar S.A."/>
            <person name="Yang D."/>
            <person name="Bader C.D."/>
            <person name="Teijaro C.N."/>
            <person name="Fluegel L."/>
            <person name="Davis C.M."/>
            <person name="Simpson J.R."/>
            <person name="Lauterbach L."/>
            <person name="Steele A.D."/>
            <person name="Gui C."/>
            <person name="Meng S."/>
            <person name="Li G."/>
            <person name="Viehrig K."/>
            <person name="Ye F."/>
            <person name="Su P."/>
            <person name="Kiefer A.F."/>
            <person name="Nichols A."/>
            <person name="Cepeda A.J."/>
            <person name="Yan W."/>
            <person name="Fan B."/>
            <person name="Jiang Y."/>
            <person name="Adhikari A."/>
            <person name="Zheng C.-J."/>
            <person name="Schuster L."/>
            <person name="Cowan T.M."/>
            <person name="Smanski M.J."/>
            <person name="Chevrette M.G."/>
            <person name="De Carvalho L.P.S."/>
            <person name="Shen B."/>
        </authorList>
    </citation>
    <scope>NUCLEOTIDE SEQUENCE [LARGE SCALE GENOMIC DNA]</scope>
    <source>
        <strain evidence="2 3">NPDC058328</strain>
    </source>
</reference>
<gene>
    <name evidence="2" type="ORF">ACFVZC_34135</name>
</gene>
<feature type="compositionally biased region" description="Low complexity" evidence="1">
    <location>
        <begin position="42"/>
        <end position="60"/>
    </location>
</feature>
<keyword evidence="3" id="KW-1185">Reference proteome</keyword>
<comment type="caution">
    <text evidence="2">The sequence shown here is derived from an EMBL/GenBank/DDBJ whole genome shotgun (WGS) entry which is preliminary data.</text>
</comment>